<feature type="compositionally biased region" description="Polar residues" evidence="6">
    <location>
        <begin position="69"/>
        <end position="81"/>
    </location>
</feature>
<evidence type="ECO:0000256" key="4">
    <source>
        <dbReference type="ARBA" id="ARBA00022737"/>
    </source>
</evidence>
<dbReference type="PROSITE" id="PS50847">
    <property type="entry name" value="GRAM_POS_ANCHORING"/>
    <property type="match status" value="1"/>
</dbReference>
<evidence type="ECO:0000256" key="1">
    <source>
        <dbReference type="ARBA" id="ARBA00022512"/>
    </source>
</evidence>
<keyword evidence="7" id="KW-1133">Transmembrane helix</keyword>
<keyword evidence="7" id="KW-0472">Membrane</keyword>
<dbReference type="Gene3D" id="2.60.40.4300">
    <property type="match status" value="2"/>
</dbReference>
<dbReference type="Pfam" id="PF17966">
    <property type="entry name" value="Muc_B2"/>
    <property type="match status" value="2"/>
</dbReference>
<dbReference type="InterPro" id="IPR019931">
    <property type="entry name" value="LPXTG_anchor"/>
</dbReference>
<dbReference type="InterPro" id="IPR005877">
    <property type="entry name" value="YSIRK_signal_dom"/>
</dbReference>
<dbReference type="Gene3D" id="3.10.20.320">
    <property type="entry name" value="Putative peptidoglycan bound protein (lpxtg motif)"/>
    <property type="match status" value="2"/>
</dbReference>
<evidence type="ECO:0000256" key="2">
    <source>
        <dbReference type="ARBA" id="ARBA00022525"/>
    </source>
</evidence>
<dbReference type="EMBL" id="AEDV01000043">
    <property type="protein sequence ID" value="EFO00638.1"/>
    <property type="molecule type" value="Genomic_DNA"/>
</dbReference>
<keyword evidence="4" id="KW-0677">Repeat</keyword>
<evidence type="ECO:0000259" key="8">
    <source>
        <dbReference type="PROSITE" id="PS50847"/>
    </source>
</evidence>
<evidence type="ECO:0000313" key="10">
    <source>
        <dbReference type="Proteomes" id="UP000003316"/>
    </source>
</evidence>
<evidence type="ECO:0000256" key="5">
    <source>
        <dbReference type="ARBA" id="ARBA00023088"/>
    </source>
</evidence>
<keyword evidence="5" id="KW-0572">Peptidoglycan-anchor</keyword>
<dbReference type="PANTHER" id="PTHR36287">
    <property type="match status" value="1"/>
</dbReference>
<organism evidence="9 10">
    <name type="scientific">Streptococcus mitis SK597</name>
    <dbReference type="NCBI Taxonomy" id="585204"/>
    <lineage>
        <taxon>Bacteria</taxon>
        <taxon>Bacillati</taxon>
        <taxon>Bacillota</taxon>
        <taxon>Bacilli</taxon>
        <taxon>Lactobacillales</taxon>
        <taxon>Streptococcaceae</taxon>
        <taxon>Streptococcus</taxon>
        <taxon>Streptococcus mitis group</taxon>
    </lineage>
</organism>
<feature type="region of interest" description="Disordered" evidence="6">
    <location>
        <begin position="1154"/>
        <end position="1273"/>
    </location>
</feature>
<keyword evidence="1" id="KW-0134">Cell wall</keyword>
<feature type="compositionally biased region" description="Polar residues" evidence="6">
    <location>
        <begin position="49"/>
        <end position="61"/>
    </location>
</feature>
<dbReference type="InterPro" id="IPR041495">
    <property type="entry name" value="Mub_B2"/>
</dbReference>
<dbReference type="NCBIfam" id="TIGR01168">
    <property type="entry name" value="YSIRK_signal"/>
    <property type="match status" value="1"/>
</dbReference>
<dbReference type="eggNOG" id="COG0810">
    <property type="taxonomic scope" value="Bacteria"/>
</dbReference>
<feature type="compositionally biased region" description="Polar residues" evidence="6">
    <location>
        <begin position="108"/>
        <end position="127"/>
    </location>
</feature>
<keyword evidence="7" id="KW-0812">Transmembrane</keyword>
<evidence type="ECO:0000256" key="7">
    <source>
        <dbReference type="SAM" id="Phobius"/>
    </source>
</evidence>
<protein>
    <submittedName>
        <fullName evidence="9">Collagen adhesin</fullName>
    </submittedName>
</protein>
<dbReference type="Pfam" id="PF04650">
    <property type="entry name" value="YSIRK_signal"/>
    <property type="match status" value="1"/>
</dbReference>
<dbReference type="Pfam" id="PF00746">
    <property type="entry name" value="Gram_pos_anchor"/>
    <property type="match status" value="1"/>
</dbReference>
<evidence type="ECO:0000256" key="3">
    <source>
        <dbReference type="ARBA" id="ARBA00022729"/>
    </source>
</evidence>
<evidence type="ECO:0000256" key="6">
    <source>
        <dbReference type="SAM" id="MobiDB-lite"/>
    </source>
</evidence>
<dbReference type="Pfam" id="PF06458">
    <property type="entry name" value="MucBP"/>
    <property type="match status" value="2"/>
</dbReference>
<feature type="compositionally biased region" description="Basic and acidic residues" evidence="6">
    <location>
        <begin position="144"/>
        <end position="155"/>
    </location>
</feature>
<feature type="compositionally biased region" description="Polar residues" evidence="6">
    <location>
        <begin position="1165"/>
        <end position="1174"/>
    </location>
</feature>
<keyword evidence="9" id="KW-0176">Collagen</keyword>
<evidence type="ECO:0000313" key="9">
    <source>
        <dbReference type="EMBL" id="EFO00638.1"/>
    </source>
</evidence>
<dbReference type="Proteomes" id="UP000003316">
    <property type="component" value="Unassembled WGS sequence"/>
</dbReference>
<sequence length="1300" mass="143625">MNSPEKQLKYSIRKVSIGAASIVIGALYLLMGAGIAHAEGVESAREANRTSSPADPEQSGTGETGNKPDLSNTDAAASTYNAPVAENPLVAPESTKPRIRSKRELADGNTSNPSNGATGTESEPTSGNDGGSDPAETDPALLDANRKGETVKEHQPGVIVPKDGEEGANDKNANLRFDVPKKNLTAEELWDIVKNMPDDFQNNERSYLRNMNTLGDALNLEPGEIRELHDFGGWSAIDKEGNPGKFVIGKKNEQGYFTGWYVNEKGEKIQGGMLGADALDNIYVHEQALDRRFKYMLMLVKGRTRANRNEKVSDNSDYDPRAQNERAGASYDKLPFLEKDTYKKYSPGVVGYNGIEKQFTAFSPAFGSRVRVEFVTGYISDINGSKGTYRVVIKTKDTAGKEKTVYDETIHRVAEIVQNENLYKKGLDVELAHKTVLKFFTYEFDYRVNKIRNEKVKNSPLSKVNKNKYTEAQKELYNKFEAEAREEAKKQGDIVLNVTEDFLSIEKSKAIDSEWKKTFTNTSQSIAKLSNELNTLLKFADQETPNTPTWINASKEAAKAKADDRAYKLLRTLIPGAKKITYHVKDDQLEVETDKYTYTAARNGSKEAGIQGSNIEATASADEYNANRQTFERENTNTKANALNNGWARAGSEEFKNFSHYVGVDKGIVRTKVLTDKELSDKIRDAVGPGDSNLGKGGYFSTGDVLLGKDVVSYTVQVFSENNNRVGVNPQSHRVQYNLPILADFSVIQDTVEPSRNVVEKIIPKLNIPPAEKDKITEEIKKKKKTSELTELISGNVKVRYVDEQGNLLSLKNDTGIGEKESDGIYITNKRQLIGTSYNVTDKKLSTISTTNGKHYRAKRDLGENSDPTEGSIVNGVRTITYVYEEREAPTTATVTANYYKEGTQEKLAESVIQADLAIGSEYTTEAKTIEGKTTTEDKEDRVITRKTTYTLVATPENATGTVPEDGATVNYYYRENVEETVVPKTEDVKETKTVTRTIKYVDKANETKEVADSVTQTVELTRTNKRNKVTGEVTEGAWSTGTWATQVSPTVTNYDAPDTESVAEATVTSTTDNTTVVVKYPQAIEDVKETKTVTRTIKYVDKANETKEVADSVTQTVELTRTNKRNKVTGEVTEGAWSTGNWDEVVSPEIANYGKPDLPKVSNEEVTANSKDTTILIRYDRLSTPDKPTPEKPEIPNPQEPGTPDVPNPDKPTPQPNPEHPSVPTPIPEPTPEPDTPRPETPVNPDSEVPTYETDKREVRERSLPNTGTEANATLASAGIMTLLAGLGLGFFKKKEDEK</sequence>
<feature type="compositionally biased region" description="Pro residues" evidence="6">
    <location>
        <begin position="1196"/>
        <end position="1243"/>
    </location>
</feature>
<dbReference type="PANTHER" id="PTHR36287:SF1">
    <property type="entry name" value="PROLINE-RICH PROTEIN 13"/>
    <property type="match status" value="1"/>
</dbReference>
<comment type="caution">
    <text evidence="9">The sequence shown here is derived from an EMBL/GenBank/DDBJ whole genome shotgun (WGS) entry which is preliminary data.</text>
</comment>
<gene>
    <name evidence="9" type="ORF">SMSK597_0874</name>
</gene>
<feature type="transmembrane region" description="Helical" evidence="7">
    <location>
        <begin position="1274"/>
        <end position="1293"/>
    </location>
</feature>
<keyword evidence="3" id="KW-0732">Signal</keyword>
<name>E1LSD3_STRMT</name>
<dbReference type="InterPro" id="IPR009459">
    <property type="entry name" value="MucBP_dom"/>
</dbReference>
<feature type="compositionally biased region" description="Basic and acidic residues" evidence="6">
    <location>
        <begin position="1254"/>
        <end position="1264"/>
    </location>
</feature>
<proteinExistence type="predicted"/>
<feature type="compositionally biased region" description="Basic and acidic residues" evidence="6">
    <location>
        <begin position="1179"/>
        <end position="1195"/>
    </location>
</feature>
<dbReference type="NCBIfam" id="TIGR01167">
    <property type="entry name" value="LPXTG_anchor"/>
    <property type="match status" value="1"/>
</dbReference>
<feature type="region of interest" description="Disordered" evidence="6">
    <location>
        <begin position="44"/>
        <end position="174"/>
    </location>
</feature>
<feature type="domain" description="Gram-positive cocci surface proteins LPxTG" evidence="8">
    <location>
        <begin position="1265"/>
        <end position="1300"/>
    </location>
</feature>
<keyword evidence="2" id="KW-0964">Secreted</keyword>
<reference evidence="9 10" key="1">
    <citation type="submission" date="2010-09" db="EMBL/GenBank/DDBJ databases">
        <authorList>
            <person name="Daugherty S.C."/>
            <person name="Tallon L.J."/>
            <person name="Jones K.M."/>
            <person name="Liu X."/>
            <person name="Kilian M."/>
            <person name="Tettelin H."/>
        </authorList>
    </citation>
    <scope>NUCLEOTIDE SEQUENCE [LARGE SCALE GENOMIC DNA]</scope>
    <source>
        <strain evidence="9 10">SK597</strain>
    </source>
</reference>
<accession>E1LSD3</accession>